<comment type="similarity">
    <text evidence="1">Belongs to the GDA1/CD39 NTPase family.</text>
</comment>
<evidence type="ECO:0000313" key="5">
    <source>
        <dbReference type="Proteomes" id="UP000515163"/>
    </source>
</evidence>
<evidence type="ECO:0000256" key="1">
    <source>
        <dbReference type="ARBA" id="ARBA00009283"/>
    </source>
</evidence>
<dbReference type="Proteomes" id="UP000515163">
    <property type="component" value="Unplaced"/>
</dbReference>
<dbReference type="RefSeq" id="XP_031567823.1">
    <property type="nucleotide sequence ID" value="XM_031711963.1"/>
</dbReference>
<dbReference type="GO" id="GO:0009134">
    <property type="term" value="P:nucleoside diphosphate catabolic process"/>
    <property type="evidence" value="ECO:0007669"/>
    <property type="project" value="TreeGrafter"/>
</dbReference>
<keyword evidence="2" id="KW-0378">Hydrolase</keyword>
<reference evidence="6" key="1">
    <citation type="submission" date="2025-08" db="UniProtKB">
        <authorList>
            <consortium name="RefSeq"/>
        </authorList>
    </citation>
    <scope>IDENTIFICATION</scope>
    <source>
        <tissue evidence="6">Tentacle</tissue>
    </source>
</reference>
<evidence type="ECO:0000313" key="6">
    <source>
        <dbReference type="RefSeq" id="XP_031567823.1"/>
    </source>
</evidence>
<evidence type="ECO:0000256" key="2">
    <source>
        <dbReference type="ARBA" id="ARBA00022801"/>
    </source>
</evidence>
<evidence type="ECO:0000256" key="4">
    <source>
        <dbReference type="SAM" id="SignalP"/>
    </source>
</evidence>
<evidence type="ECO:0000256" key="3">
    <source>
        <dbReference type="PIRSR" id="PIRSR600407-1"/>
    </source>
</evidence>
<dbReference type="PANTHER" id="PTHR11782:SF83">
    <property type="entry name" value="GUANOSINE-DIPHOSPHATASE"/>
    <property type="match status" value="1"/>
</dbReference>
<dbReference type="Gene3D" id="3.30.420.40">
    <property type="match status" value="1"/>
</dbReference>
<dbReference type="GO" id="GO:0004382">
    <property type="term" value="F:GDP phosphatase activity"/>
    <property type="evidence" value="ECO:0007669"/>
    <property type="project" value="TreeGrafter"/>
</dbReference>
<feature type="chain" id="PRO_5028350269" evidence="4">
    <location>
        <begin position="24"/>
        <end position="422"/>
    </location>
</feature>
<name>A0A6P8IN72_ACTTE</name>
<gene>
    <name evidence="6" type="primary">LOC116302626</name>
</gene>
<protein>
    <submittedName>
        <fullName evidence="6">Uncharacterized protein LOC116302626</fullName>
    </submittedName>
</protein>
<dbReference type="AlphaFoldDB" id="A0A6P8IN72"/>
<keyword evidence="5" id="KW-1185">Reference proteome</keyword>
<dbReference type="GeneID" id="116302626"/>
<organism evidence="5 6">
    <name type="scientific">Actinia tenebrosa</name>
    <name type="common">Australian red waratah sea anemone</name>
    <dbReference type="NCBI Taxonomy" id="6105"/>
    <lineage>
        <taxon>Eukaryota</taxon>
        <taxon>Metazoa</taxon>
        <taxon>Cnidaria</taxon>
        <taxon>Anthozoa</taxon>
        <taxon>Hexacorallia</taxon>
        <taxon>Actiniaria</taxon>
        <taxon>Actiniidae</taxon>
        <taxon>Actinia</taxon>
    </lineage>
</organism>
<keyword evidence="4" id="KW-0732">Signal</keyword>
<proteinExistence type="inferred from homology"/>
<dbReference type="Gene3D" id="3.30.420.150">
    <property type="entry name" value="Exopolyphosphatase. Domain 2"/>
    <property type="match status" value="1"/>
</dbReference>
<sequence>MRSVINLFVLLLLLLLLFRASEGAYVSELGKLYPCVAPCTDYGIVITPQDKPHTLSISVYKFSLRKDREIKPTDIKKIKTTPSEVPIDYDKVFSGNVSIGMYILPLVKAAEKAIPRDQHLTSPILFSVNERLVAQNPFAWFKQIGEINLVFANKTVPFLVSPFSVDELKAHTEALFKWQLINFLIGDLSSKTVGVLSFNSRMGSEVSFEKRVLDQSVTDLTTIAGISHAVVTSNFFRKGDILPLNTYLKAISSPRKAVIESPCGPKGVKKRFKGLRGVKWIVGTGDIEKCRSIIRRVLLSICDKINGCAYLKEPIKGKIIGYPDVGETMKQLGYDSCAEHLTPAKLDAAIRRVCGGNGKAAKGGKSSPRVIFNCVNGNFLYLMLTKGYKMKDSTSIEIKNEIAGLKVDTSLGELLMKMKLLD</sequence>
<dbReference type="InterPro" id="IPR000407">
    <property type="entry name" value="GDA1_CD39_NTPase"/>
</dbReference>
<dbReference type="OrthoDB" id="10288770at2759"/>
<accession>A0A6P8IN72</accession>
<feature type="active site" description="Proton acceptor" evidence="3">
    <location>
        <position position="173"/>
    </location>
</feature>
<dbReference type="Pfam" id="PF01150">
    <property type="entry name" value="GDA1_CD39"/>
    <property type="match status" value="1"/>
</dbReference>
<feature type="signal peptide" evidence="4">
    <location>
        <begin position="1"/>
        <end position="23"/>
    </location>
</feature>
<dbReference type="GO" id="GO:0017111">
    <property type="term" value="F:ribonucleoside triphosphate phosphatase activity"/>
    <property type="evidence" value="ECO:0007669"/>
    <property type="project" value="TreeGrafter"/>
</dbReference>
<dbReference type="KEGG" id="aten:116302626"/>
<dbReference type="InParanoid" id="A0A6P8IN72"/>
<dbReference type="PANTHER" id="PTHR11782">
    <property type="entry name" value="ADENOSINE/GUANOSINE DIPHOSPHATASE"/>
    <property type="match status" value="1"/>
</dbReference>
<dbReference type="GO" id="GO:0016020">
    <property type="term" value="C:membrane"/>
    <property type="evidence" value="ECO:0007669"/>
    <property type="project" value="TreeGrafter"/>
</dbReference>
<dbReference type="GO" id="GO:0045134">
    <property type="term" value="F:UDP phosphatase activity"/>
    <property type="evidence" value="ECO:0007669"/>
    <property type="project" value="TreeGrafter"/>
</dbReference>